<dbReference type="PANTHER" id="PTHR30308">
    <property type="entry name" value="TMRNA-BINDING COMPONENT OF TRANS-TRANSLATION TAGGING COMPLEX"/>
    <property type="match status" value="1"/>
</dbReference>
<accession>A0A926NR92</accession>
<comment type="caution">
    <text evidence="5">The sequence shown here is derived from an EMBL/GenBank/DDBJ whole genome shotgun (WGS) entry which is preliminary data.</text>
</comment>
<dbReference type="PROSITE" id="PS01317">
    <property type="entry name" value="SSRP"/>
    <property type="match status" value="1"/>
</dbReference>
<feature type="region of interest" description="Disordered" evidence="4">
    <location>
        <begin position="133"/>
        <end position="159"/>
    </location>
</feature>
<evidence type="ECO:0000313" key="6">
    <source>
        <dbReference type="Proteomes" id="UP000598467"/>
    </source>
</evidence>
<dbReference type="GO" id="GO:0005829">
    <property type="term" value="C:cytosol"/>
    <property type="evidence" value="ECO:0007669"/>
    <property type="project" value="TreeGrafter"/>
</dbReference>
<evidence type="ECO:0000313" key="5">
    <source>
        <dbReference type="EMBL" id="MBD1544999.1"/>
    </source>
</evidence>
<dbReference type="EMBL" id="JABFCZ010000002">
    <property type="protein sequence ID" value="MBD1544999.1"/>
    <property type="molecule type" value="Genomic_DNA"/>
</dbReference>
<organism evidence="5 6">
    <name type="scientific">Roseibium aggregatum</name>
    <dbReference type="NCBI Taxonomy" id="187304"/>
    <lineage>
        <taxon>Bacteria</taxon>
        <taxon>Pseudomonadati</taxon>
        <taxon>Pseudomonadota</taxon>
        <taxon>Alphaproteobacteria</taxon>
        <taxon>Hyphomicrobiales</taxon>
        <taxon>Stappiaceae</taxon>
        <taxon>Roseibium</taxon>
    </lineage>
</organism>
<proteinExistence type="inferred from homology"/>
<dbReference type="Pfam" id="PF01668">
    <property type="entry name" value="SmpB"/>
    <property type="match status" value="1"/>
</dbReference>
<keyword evidence="1 3" id="KW-0963">Cytoplasm</keyword>
<dbReference type="PANTHER" id="PTHR30308:SF2">
    <property type="entry name" value="SSRA-BINDING PROTEIN"/>
    <property type="match status" value="1"/>
</dbReference>
<dbReference type="InterPro" id="IPR023620">
    <property type="entry name" value="SmpB"/>
</dbReference>
<dbReference type="GO" id="GO:0070929">
    <property type="term" value="P:trans-translation"/>
    <property type="evidence" value="ECO:0007669"/>
    <property type="project" value="UniProtKB-UniRule"/>
</dbReference>
<dbReference type="Proteomes" id="UP000598467">
    <property type="component" value="Unassembled WGS sequence"/>
</dbReference>
<protein>
    <recommendedName>
        <fullName evidence="3">SsrA-binding protein</fullName>
    </recommendedName>
    <alternativeName>
        <fullName evidence="3">Small protein B</fullName>
    </alternativeName>
</protein>
<name>A0A926NR92_9HYPH</name>
<sequence>MAPKRGGPPGRTIISDNRKARFNFEIEETFEAGIELKGTEVKALRNGKANIAESYAAEHKGEIWIYNVYIPEYTQGNRFNHEPRRPRKLLMHKREIHKLAGAVQKEGKTIVPLKLYFNEQGRAKLEIALAKGKKLHDKRETEKKRDWQREKSRLLKAHG</sequence>
<feature type="compositionally biased region" description="Basic and acidic residues" evidence="4">
    <location>
        <begin position="137"/>
        <end position="153"/>
    </location>
</feature>
<dbReference type="NCBIfam" id="TIGR00086">
    <property type="entry name" value="smpB"/>
    <property type="match status" value="1"/>
</dbReference>
<dbReference type="NCBIfam" id="NF003843">
    <property type="entry name" value="PRK05422.1"/>
    <property type="match status" value="1"/>
</dbReference>
<dbReference type="CDD" id="cd09294">
    <property type="entry name" value="SmpB"/>
    <property type="match status" value="1"/>
</dbReference>
<comment type="similarity">
    <text evidence="3">Belongs to the SmpB family.</text>
</comment>
<dbReference type="GO" id="GO:0070930">
    <property type="term" value="P:trans-translation-dependent protein tagging"/>
    <property type="evidence" value="ECO:0007669"/>
    <property type="project" value="TreeGrafter"/>
</dbReference>
<evidence type="ECO:0000256" key="1">
    <source>
        <dbReference type="ARBA" id="ARBA00022490"/>
    </source>
</evidence>
<dbReference type="InterPro" id="IPR000037">
    <property type="entry name" value="SsrA-bd_prot"/>
</dbReference>
<evidence type="ECO:0000256" key="4">
    <source>
        <dbReference type="SAM" id="MobiDB-lite"/>
    </source>
</evidence>
<dbReference type="RefSeq" id="WP_190289668.1">
    <property type="nucleotide sequence ID" value="NZ_JABFCZ010000002.1"/>
</dbReference>
<dbReference type="InterPro" id="IPR020081">
    <property type="entry name" value="SsrA-bd_prot_CS"/>
</dbReference>
<keyword evidence="2 3" id="KW-0694">RNA-binding</keyword>
<comment type="function">
    <text evidence="3">Required for rescue of stalled ribosomes mediated by trans-translation. Binds to transfer-messenger RNA (tmRNA), required for stable association of tmRNA with ribosomes. tmRNA and SmpB together mimic tRNA shape, replacing the anticodon stem-loop with SmpB. tmRNA is encoded by the ssrA gene; the 2 termini fold to resemble tRNA(Ala) and it encodes a 'tag peptide', a short internal open reading frame. During trans-translation Ala-aminoacylated tmRNA acts like a tRNA, entering the A-site of stalled ribosomes, displacing the stalled mRNA. The ribosome then switches to translate the ORF on the tmRNA; the nascent peptide is terminated with the 'tag peptide' encoded by the tmRNA and targeted for degradation. The ribosome is freed to recommence translation, which seems to be the essential function of trans-translation.</text>
</comment>
<comment type="subcellular location">
    <subcellularLocation>
        <location evidence="3">Cytoplasm</location>
    </subcellularLocation>
    <text evidence="3">The tmRNA-SmpB complex associates with stalled 70S ribosomes.</text>
</comment>
<evidence type="ECO:0000256" key="3">
    <source>
        <dbReference type="HAMAP-Rule" id="MF_00023"/>
    </source>
</evidence>
<dbReference type="SUPFAM" id="SSF74982">
    <property type="entry name" value="Small protein B (SmpB)"/>
    <property type="match status" value="1"/>
</dbReference>
<dbReference type="GO" id="GO:0003723">
    <property type="term" value="F:RNA binding"/>
    <property type="evidence" value="ECO:0007669"/>
    <property type="project" value="UniProtKB-UniRule"/>
</dbReference>
<dbReference type="AlphaFoldDB" id="A0A926NR92"/>
<reference evidence="5" key="1">
    <citation type="submission" date="2020-05" db="EMBL/GenBank/DDBJ databases">
        <title>Identification of trans-AT polyketide cluster in two marine bacteria, producers of a novel glutaramide-containing polyketide sesbanimide D and analogs.</title>
        <authorList>
            <person name="Kacar D."/>
            <person name="Rodriguez P."/>
            <person name="Canedo L."/>
            <person name="Gonzalez E."/>
            <person name="Galan B."/>
            <person name="De La Calle F."/>
            <person name="Garcia J.L."/>
        </authorList>
    </citation>
    <scope>NUCLEOTIDE SEQUENCE</scope>
    <source>
        <strain evidence="5">PHM038</strain>
    </source>
</reference>
<dbReference type="Gene3D" id="2.40.280.10">
    <property type="match status" value="1"/>
</dbReference>
<evidence type="ECO:0000256" key="2">
    <source>
        <dbReference type="ARBA" id="ARBA00022884"/>
    </source>
</evidence>
<gene>
    <name evidence="3 5" type="primary">smpB</name>
    <name evidence="5" type="ORF">HK439_01890</name>
</gene>
<dbReference type="HAMAP" id="MF_00023">
    <property type="entry name" value="SmpB"/>
    <property type="match status" value="1"/>
</dbReference>